<sequence length="51" mass="5410">TANRTTAATTNRTTVASKMAVESGRRRRLVVTDVLVGKEIKGTGCVYLSGL</sequence>
<organism evidence="1 2">
    <name type="scientific">Trifolium medium</name>
    <dbReference type="NCBI Taxonomy" id="97028"/>
    <lineage>
        <taxon>Eukaryota</taxon>
        <taxon>Viridiplantae</taxon>
        <taxon>Streptophyta</taxon>
        <taxon>Embryophyta</taxon>
        <taxon>Tracheophyta</taxon>
        <taxon>Spermatophyta</taxon>
        <taxon>Magnoliopsida</taxon>
        <taxon>eudicotyledons</taxon>
        <taxon>Gunneridae</taxon>
        <taxon>Pentapetalae</taxon>
        <taxon>rosids</taxon>
        <taxon>fabids</taxon>
        <taxon>Fabales</taxon>
        <taxon>Fabaceae</taxon>
        <taxon>Papilionoideae</taxon>
        <taxon>50 kb inversion clade</taxon>
        <taxon>NPAAA clade</taxon>
        <taxon>Hologalegina</taxon>
        <taxon>IRL clade</taxon>
        <taxon>Trifolieae</taxon>
        <taxon>Trifolium</taxon>
    </lineage>
</organism>
<dbReference type="EMBL" id="LXQA010366616">
    <property type="protein sequence ID" value="MCI47055.1"/>
    <property type="molecule type" value="Genomic_DNA"/>
</dbReference>
<evidence type="ECO:0000313" key="1">
    <source>
        <dbReference type="EMBL" id="MCI47055.1"/>
    </source>
</evidence>
<name>A0A392SGJ1_9FABA</name>
<protein>
    <submittedName>
        <fullName evidence="1">Uncharacterized protein</fullName>
    </submittedName>
</protein>
<keyword evidence="2" id="KW-1185">Reference proteome</keyword>
<evidence type="ECO:0000313" key="2">
    <source>
        <dbReference type="Proteomes" id="UP000265520"/>
    </source>
</evidence>
<comment type="caution">
    <text evidence="1">The sequence shown here is derived from an EMBL/GenBank/DDBJ whole genome shotgun (WGS) entry which is preliminary data.</text>
</comment>
<feature type="non-terminal residue" evidence="1">
    <location>
        <position position="1"/>
    </location>
</feature>
<proteinExistence type="predicted"/>
<dbReference type="Proteomes" id="UP000265520">
    <property type="component" value="Unassembled WGS sequence"/>
</dbReference>
<accession>A0A392SGJ1</accession>
<reference evidence="1 2" key="1">
    <citation type="journal article" date="2018" name="Front. Plant Sci.">
        <title>Red Clover (Trifolium pratense) and Zigzag Clover (T. medium) - A Picture of Genomic Similarities and Differences.</title>
        <authorList>
            <person name="Dluhosova J."/>
            <person name="Istvanek J."/>
            <person name="Nedelnik J."/>
            <person name="Repkova J."/>
        </authorList>
    </citation>
    <scope>NUCLEOTIDE SEQUENCE [LARGE SCALE GENOMIC DNA]</scope>
    <source>
        <strain evidence="2">cv. 10/8</strain>
        <tissue evidence="1">Leaf</tissue>
    </source>
</reference>
<dbReference type="AlphaFoldDB" id="A0A392SGJ1"/>